<name>A0AAD9PWX1_ACRCE</name>
<dbReference type="Proteomes" id="UP001249851">
    <property type="component" value="Unassembled WGS sequence"/>
</dbReference>
<dbReference type="PANTHER" id="PTHR13225">
    <property type="entry name" value="MISEXPRESSION SUPPRESSOR OF RAS 6"/>
    <property type="match status" value="1"/>
</dbReference>
<protein>
    <submittedName>
        <fullName evidence="3">UPF0489 protein C5orf22</fullName>
    </submittedName>
</protein>
<sequence length="500" mass="57771">MSDERNDFPQAKRVKLQRRKYDKLPVWICENHDEVLYYIHRAIASRHIAFENLTVLHFDSHPDLTVPLNMAADTVFEQAKLYEEISIADWILPAVYAGHVSRVVWVKPPWADQIRDGVFHFKVGKHKESGLVRVTCLESYFLEELLYADEESLENCRDLELIVYTLKSFSTPKRQNINYWDDSSQGNGDKNIQEEESSNNFADEGNYNKKNKQYLSFVKSPVVDNNVNLKHLLHKEEEETLKPETCVKTNMEKGNCEAGGLEHSSSVQDDCCILRLMPTLSGHAKDRQGEGRTQDDFYKDLVDVIPADNYILDVDMDFFSTQNPFQLLYKVDDFKTLKDIYKFQEPLSTDKKDLENCIRSREAQVRKIEDTIQHLQEECPSNVNDEDTMISNDSCFNQDLIKLSEKIRQQCGGVLDFEMLHFSGMSCDIPHHVSSFEMIDSLMVSLATVLNHLPKPTLITMARSSYDEYTPADQVEYIQSSLLRILSSFYGENIVTNKCY</sequence>
<reference evidence="3" key="1">
    <citation type="journal article" date="2023" name="G3 (Bethesda)">
        <title>Whole genome assembly and annotation of the endangered Caribbean coral Acropora cervicornis.</title>
        <authorList>
            <person name="Selwyn J.D."/>
            <person name="Vollmer S.V."/>
        </authorList>
    </citation>
    <scope>NUCLEOTIDE SEQUENCE</scope>
    <source>
        <strain evidence="3">K2</strain>
    </source>
</reference>
<organism evidence="3 4">
    <name type="scientific">Acropora cervicornis</name>
    <name type="common">Staghorn coral</name>
    <dbReference type="NCBI Taxonomy" id="6130"/>
    <lineage>
        <taxon>Eukaryota</taxon>
        <taxon>Metazoa</taxon>
        <taxon>Cnidaria</taxon>
        <taxon>Anthozoa</taxon>
        <taxon>Hexacorallia</taxon>
        <taxon>Scleractinia</taxon>
        <taxon>Astrocoeniina</taxon>
        <taxon>Acroporidae</taxon>
        <taxon>Acropora</taxon>
    </lineage>
</organism>
<keyword evidence="4" id="KW-1185">Reference proteome</keyword>
<dbReference type="AlphaFoldDB" id="A0AAD9PWX1"/>
<evidence type="ECO:0000256" key="2">
    <source>
        <dbReference type="SAM" id="MobiDB-lite"/>
    </source>
</evidence>
<comment type="caution">
    <text evidence="3">The sequence shown here is derived from an EMBL/GenBank/DDBJ whole genome shotgun (WGS) entry which is preliminary data.</text>
</comment>
<evidence type="ECO:0000313" key="3">
    <source>
        <dbReference type="EMBL" id="KAK2550483.1"/>
    </source>
</evidence>
<comment type="similarity">
    <text evidence="1">Belongs to the UPF0489 family.</text>
</comment>
<feature type="compositionally biased region" description="Polar residues" evidence="2">
    <location>
        <begin position="180"/>
        <end position="190"/>
    </location>
</feature>
<dbReference type="InterPro" id="IPR024131">
    <property type="entry name" value="UPF0489"/>
</dbReference>
<reference evidence="3" key="2">
    <citation type="journal article" date="2023" name="Science">
        <title>Genomic signatures of disease resistance in endangered staghorn corals.</title>
        <authorList>
            <person name="Vollmer S.V."/>
            <person name="Selwyn J.D."/>
            <person name="Despard B.A."/>
            <person name="Roesel C.L."/>
        </authorList>
    </citation>
    <scope>NUCLEOTIDE SEQUENCE</scope>
    <source>
        <strain evidence="3">K2</strain>
    </source>
</reference>
<evidence type="ECO:0000256" key="1">
    <source>
        <dbReference type="ARBA" id="ARBA00007099"/>
    </source>
</evidence>
<evidence type="ECO:0000313" key="4">
    <source>
        <dbReference type="Proteomes" id="UP001249851"/>
    </source>
</evidence>
<dbReference type="PANTHER" id="PTHR13225:SF3">
    <property type="entry name" value="UPF0489 PROTEIN C5ORF22"/>
    <property type="match status" value="1"/>
</dbReference>
<gene>
    <name evidence="3" type="ORF">P5673_028847</name>
</gene>
<feature type="region of interest" description="Disordered" evidence="2">
    <location>
        <begin position="180"/>
        <end position="207"/>
    </location>
</feature>
<accession>A0AAD9PWX1</accession>
<dbReference type="EMBL" id="JARQWQ010000110">
    <property type="protein sequence ID" value="KAK2550483.1"/>
    <property type="molecule type" value="Genomic_DNA"/>
</dbReference>
<dbReference type="Pfam" id="PF12640">
    <property type="entry name" value="UPF0489"/>
    <property type="match status" value="1"/>
</dbReference>
<proteinExistence type="inferred from homology"/>